<feature type="transmembrane region" description="Helical" evidence="6">
    <location>
        <begin position="212"/>
        <end position="230"/>
    </location>
</feature>
<name>A0A0M0LLP6_9BACL</name>
<organism evidence="7 8">
    <name type="scientific">Viridibacillus arvi</name>
    <dbReference type="NCBI Taxonomy" id="263475"/>
    <lineage>
        <taxon>Bacteria</taxon>
        <taxon>Bacillati</taxon>
        <taxon>Bacillota</taxon>
        <taxon>Bacilli</taxon>
        <taxon>Bacillales</taxon>
        <taxon>Caryophanaceae</taxon>
        <taxon>Viridibacillus</taxon>
    </lineage>
</organism>
<proteinExistence type="inferred from homology"/>
<dbReference type="EMBL" id="LILB01000001">
    <property type="protein sequence ID" value="KOO51985.1"/>
    <property type="molecule type" value="Genomic_DNA"/>
</dbReference>
<keyword evidence="6" id="KW-1003">Cell membrane</keyword>
<dbReference type="InterPro" id="IPR002781">
    <property type="entry name" value="TM_pro_TauE-like"/>
</dbReference>
<gene>
    <name evidence="7" type="ORF">AMD00_06075</name>
</gene>
<feature type="transmembrane region" description="Helical" evidence="6">
    <location>
        <begin position="181"/>
        <end position="200"/>
    </location>
</feature>
<evidence type="ECO:0000256" key="3">
    <source>
        <dbReference type="ARBA" id="ARBA00022692"/>
    </source>
</evidence>
<protein>
    <recommendedName>
        <fullName evidence="6">Probable membrane transporter protein</fullName>
    </recommendedName>
</protein>
<feature type="transmembrane region" description="Helical" evidence="6">
    <location>
        <begin position="6"/>
        <end position="30"/>
    </location>
</feature>
<dbReference type="OrthoDB" id="9792581at2"/>
<dbReference type="InterPro" id="IPR051598">
    <property type="entry name" value="TSUP/Inactive_protease-like"/>
</dbReference>
<accession>A0A0M0LLP6</accession>
<dbReference type="GeneID" id="301135669"/>
<comment type="caution">
    <text evidence="7">The sequence shown here is derived from an EMBL/GenBank/DDBJ whole genome shotgun (WGS) entry which is preliminary data.</text>
</comment>
<comment type="similarity">
    <text evidence="2 6">Belongs to the 4-toluene sulfonate uptake permease (TSUP) (TC 2.A.102) family.</text>
</comment>
<evidence type="ECO:0000256" key="6">
    <source>
        <dbReference type="RuleBase" id="RU363041"/>
    </source>
</evidence>
<dbReference type="RefSeq" id="WP_053416157.1">
    <property type="nucleotide sequence ID" value="NZ_LILB01000001.1"/>
</dbReference>
<reference evidence="8" key="1">
    <citation type="submission" date="2015-08" db="EMBL/GenBank/DDBJ databases">
        <title>Fjat-10028 dsm 16317.</title>
        <authorList>
            <person name="Liu B."/>
            <person name="Wang J."/>
            <person name="Zhu Y."/>
            <person name="Liu G."/>
            <person name="Chen Q."/>
            <person name="Chen Z."/>
            <person name="Lan J."/>
            <person name="Che J."/>
            <person name="Ge C."/>
            <person name="Shi H."/>
            <person name="Pan Z."/>
            <person name="Liu X."/>
        </authorList>
    </citation>
    <scope>NUCLEOTIDE SEQUENCE [LARGE SCALE GENOMIC DNA]</scope>
    <source>
        <strain evidence="8">DSM 16317</strain>
    </source>
</reference>
<dbReference type="PANTHER" id="PTHR43701">
    <property type="entry name" value="MEMBRANE TRANSPORTER PROTEIN MJ0441-RELATED"/>
    <property type="match status" value="1"/>
</dbReference>
<sequence length="259" mass="26791">MSFSLITVLFLIGFVGSFISGMLGIGGAIIKFPMLLYIPALLSLTSFTSHEVAGISAVEILVTSIAGVWAYRKGGYLNKSLIFTMGIAVLAGSLLGSFGSNGLSAESINVVYGVFALLAAILMFIPRKQIPDVPVHQVQFNKSLAAGLAFIVGIGSGIVGAGGGFILVPIMLVILKIPTRITIASSLAITFISSIGGSIGKITTGQVEWGPLLVLVAASLIAAPIGAKVAKAMNTKLLQMMLALIIGATAIKIWLDILM</sequence>
<dbReference type="Pfam" id="PF01925">
    <property type="entry name" value="TauE"/>
    <property type="match status" value="1"/>
</dbReference>
<evidence type="ECO:0000256" key="1">
    <source>
        <dbReference type="ARBA" id="ARBA00004141"/>
    </source>
</evidence>
<dbReference type="PANTHER" id="PTHR43701:SF13">
    <property type="entry name" value="MEMBRANE TRANSPORTER PROTEIN YRKJ-RELATED"/>
    <property type="match status" value="1"/>
</dbReference>
<evidence type="ECO:0000256" key="5">
    <source>
        <dbReference type="ARBA" id="ARBA00023136"/>
    </source>
</evidence>
<dbReference type="PATRIC" id="fig|263475.3.peg.1645"/>
<dbReference type="Proteomes" id="UP000036867">
    <property type="component" value="Unassembled WGS sequence"/>
</dbReference>
<dbReference type="AlphaFoldDB" id="A0A0M0LLP6"/>
<keyword evidence="5 6" id="KW-0472">Membrane</keyword>
<feature type="transmembrane region" description="Helical" evidence="6">
    <location>
        <begin position="51"/>
        <end position="71"/>
    </location>
</feature>
<keyword evidence="3 6" id="KW-0812">Transmembrane</keyword>
<dbReference type="STRING" id="263475.AMD00_06075"/>
<evidence type="ECO:0000256" key="4">
    <source>
        <dbReference type="ARBA" id="ARBA00022989"/>
    </source>
</evidence>
<feature type="transmembrane region" description="Helical" evidence="6">
    <location>
        <begin position="77"/>
        <end position="96"/>
    </location>
</feature>
<feature type="transmembrane region" description="Helical" evidence="6">
    <location>
        <begin position="237"/>
        <end position="255"/>
    </location>
</feature>
<evidence type="ECO:0000313" key="8">
    <source>
        <dbReference type="Proteomes" id="UP000036867"/>
    </source>
</evidence>
<evidence type="ECO:0000256" key="2">
    <source>
        <dbReference type="ARBA" id="ARBA00009142"/>
    </source>
</evidence>
<keyword evidence="4 6" id="KW-1133">Transmembrane helix</keyword>
<dbReference type="GO" id="GO:0005886">
    <property type="term" value="C:plasma membrane"/>
    <property type="evidence" value="ECO:0007669"/>
    <property type="project" value="UniProtKB-SubCell"/>
</dbReference>
<keyword evidence="8" id="KW-1185">Reference proteome</keyword>
<evidence type="ECO:0000313" key="7">
    <source>
        <dbReference type="EMBL" id="KOO51985.1"/>
    </source>
</evidence>
<comment type="subcellular location">
    <subcellularLocation>
        <location evidence="6">Cell membrane</location>
        <topology evidence="6">Multi-pass membrane protein</topology>
    </subcellularLocation>
    <subcellularLocation>
        <location evidence="1">Membrane</location>
        <topology evidence="1">Multi-pass membrane protein</topology>
    </subcellularLocation>
</comment>
<feature type="transmembrane region" description="Helical" evidence="6">
    <location>
        <begin position="145"/>
        <end position="174"/>
    </location>
</feature>
<feature type="transmembrane region" description="Helical" evidence="6">
    <location>
        <begin position="108"/>
        <end position="125"/>
    </location>
</feature>